<evidence type="ECO:0000256" key="1">
    <source>
        <dbReference type="ARBA" id="ARBA00023002"/>
    </source>
</evidence>
<reference evidence="4" key="2">
    <citation type="submission" date="2020-02" db="EMBL/GenBank/DDBJ databases">
        <title>Identification and distribution of gene clusters putatively required for synthesis of sphingolipid metabolism inhibitors in phylogenetically diverse species of the filamentous fungus Fusarium.</title>
        <authorList>
            <person name="Kim H.-S."/>
            <person name="Busman M."/>
            <person name="Brown D.W."/>
            <person name="Divon H."/>
            <person name="Uhlig S."/>
            <person name="Proctor R.H."/>
        </authorList>
    </citation>
    <scope>NUCLEOTIDE SEQUENCE</scope>
    <source>
        <strain evidence="4">NRRL 25174</strain>
    </source>
</reference>
<dbReference type="InterPro" id="IPR050982">
    <property type="entry name" value="Auxin_biosynth/cation_transpt"/>
</dbReference>
<keyword evidence="3" id="KW-1133">Transmembrane helix</keyword>
<evidence type="ECO:0000256" key="2">
    <source>
        <dbReference type="SAM" id="MobiDB-lite"/>
    </source>
</evidence>
<name>A0A9P5A892_9HYPO</name>
<sequence length="674" mass="73675">MPSTTEPAKKSDNLLERLPGSLPKAKIPPGTDLEAAANQVLKSFPQLEEHHFTPDALWRDSYALTGTIRTFYFGSSVAATWATLSNSHGLSSATLVPGSLRVTRPDAGTEWVDCSFTFRTTAPATECSGMLSLVPSEDGQWRIWVLRTILEQLTGHGNVDRLEPTNGSMDGINGLNGKNGTSNGIQHHSHFGAVVIGGGQSGLSVGGRLQALGVSYVILEKNEQVGDAWRLRYESARLHTVREYSHLPFERTFGPEYSDYLGKNELAKGHKQWAEKYNINIWLSTTVESGSWDEAAAIYTLDIVKDGQSMRISTRHVVLATGAGSQTPVWPNIADKVSIKASWGNTYNSSLGWKVWNSHDVAHDMYEAGMQVTMVQRSRTFVLPVEFIKDRYDVLYNDKTPIEISDRAMFTLPVSIARILSAKTFHAMARAQPERYEALERAGFKVDPFGDIQDALNIRLGGHYIDVGTSAKIGKNLIKVKSDAAAVKYTEHGLAFSDGTEIKADVIVLATGFVGNLRQHVEKIFGPVVAKRAGDCFGLNTEGEILGAFKPTKQPGLWYIGGALGHSRYFSRFIALSIKADDIGQPLPVFTDGMFVAYVIPGNKTLNAALSANVGNPSVPERMSVRFAGDEARVAFIPLTAVLDFLLLIIIIVVVVVVVVITPLYDPEPRKKPS</sequence>
<dbReference type="Pfam" id="PF13738">
    <property type="entry name" value="Pyr_redox_3"/>
    <property type="match status" value="1"/>
</dbReference>
<gene>
    <name evidence="4" type="ORF">FBEOM_12157</name>
</gene>
<dbReference type="Proteomes" id="UP000730481">
    <property type="component" value="Unassembled WGS sequence"/>
</dbReference>
<dbReference type="AlphaFoldDB" id="A0A9P5A892"/>
<keyword evidence="1" id="KW-0560">Oxidoreductase</keyword>
<dbReference type="Gene3D" id="3.50.50.60">
    <property type="entry name" value="FAD/NAD(P)-binding domain"/>
    <property type="match status" value="2"/>
</dbReference>
<dbReference type="OrthoDB" id="74360at2759"/>
<dbReference type="GO" id="GO:0004497">
    <property type="term" value="F:monooxygenase activity"/>
    <property type="evidence" value="ECO:0007669"/>
    <property type="project" value="UniProtKB-KW"/>
</dbReference>
<reference evidence="4" key="1">
    <citation type="journal article" date="2017" name="Mycologia">
        <title>Fusarium algeriense, sp. nov., a novel toxigenic crown rot pathogen of durum wheat from Algeria is nested in the Fusarium burgessii species complex.</title>
        <authorList>
            <person name="Laraba I."/>
            <person name="Keddad A."/>
            <person name="Boureghda H."/>
            <person name="Abdallah N."/>
            <person name="Vaughan M.M."/>
            <person name="Proctor R.H."/>
            <person name="Busman M."/>
            <person name="O'Donnell K."/>
        </authorList>
    </citation>
    <scope>NUCLEOTIDE SEQUENCE</scope>
    <source>
        <strain evidence="4">NRRL 25174</strain>
    </source>
</reference>
<comment type="caution">
    <text evidence="4">The sequence shown here is derived from an EMBL/GenBank/DDBJ whole genome shotgun (WGS) entry which is preliminary data.</text>
</comment>
<accession>A0A9P5A892</accession>
<protein>
    <submittedName>
        <fullName evidence="4">Dimethylaniline monooxygenase (N-oxide forming)</fullName>
    </submittedName>
</protein>
<dbReference type="GO" id="GO:0050660">
    <property type="term" value="F:flavin adenine dinucleotide binding"/>
    <property type="evidence" value="ECO:0007669"/>
    <property type="project" value="TreeGrafter"/>
</dbReference>
<dbReference type="PANTHER" id="PTHR43539:SF68">
    <property type="entry name" value="FLAVIN-BINDING MONOOXYGENASE-LIKE PROTEIN (AFU_ORTHOLOGUE AFUA_4G09220)"/>
    <property type="match status" value="1"/>
</dbReference>
<evidence type="ECO:0000313" key="4">
    <source>
        <dbReference type="EMBL" id="KAF4334029.1"/>
    </source>
</evidence>
<evidence type="ECO:0000313" key="5">
    <source>
        <dbReference type="Proteomes" id="UP000730481"/>
    </source>
</evidence>
<dbReference type="PANTHER" id="PTHR43539">
    <property type="entry name" value="FLAVIN-BINDING MONOOXYGENASE-LIKE PROTEIN (AFU_ORTHOLOGUE AFUA_4G09220)"/>
    <property type="match status" value="1"/>
</dbReference>
<feature type="region of interest" description="Disordered" evidence="2">
    <location>
        <begin position="1"/>
        <end position="28"/>
    </location>
</feature>
<keyword evidence="5" id="KW-1185">Reference proteome</keyword>
<dbReference type="SUPFAM" id="SSF51905">
    <property type="entry name" value="FAD/NAD(P)-binding domain"/>
    <property type="match status" value="2"/>
</dbReference>
<dbReference type="InterPro" id="IPR036188">
    <property type="entry name" value="FAD/NAD-bd_sf"/>
</dbReference>
<evidence type="ECO:0000256" key="3">
    <source>
        <dbReference type="SAM" id="Phobius"/>
    </source>
</evidence>
<feature type="transmembrane region" description="Helical" evidence="3">
    <location>
        <begin position="645"/>
        <end position="665"/>
    </location>
</feature>
<keyword evidence="3" id="KW-0812">Transmembrane</keyword>
<dbReference type="EMBL" id="PVQB02000741">
    <property type="protein sequence ID" value="KAF4334029.1"/>
    <property type="molecule type" value="Genomic_DNA"/>
</dbReference>
<organism evidence="4 5">
    <name type="scientific">Fusarium beomiforme</name>
    <dbReference type="NCBI Taxonomy" id="44412"/>
    <lineage>
        <taxon>Eukaryota</taxon>
        <taxon>Fungi</taxon>
        <taxon>Dikarya</taxon>
        <taxon>Ascomycota</taxon>
        <taxon>Pezizomycotina</taxon>
        <taxon>Sordariomycetes</taxon>
        <taxon>Hypocreomycetidae</taxon>
        <taxon>Hypocreales</taxon>
        <taxon>Nectriaceae</taxon>
        <taxon>Fusarium</taxon>
        <taxon>Fusarium burgessii species complex</taxon>
    </lineage>
</organism>
<proteinExistence type="predicted"/>
<keyword evidence="3" id="KW-0472">Membrane</keyword>
<keyword evidence="4" id="KW-0503">Monooxygenase</keyword>